<organism evidence="1 2">
    <name type="scientific">Canavalia gladiata</name>
    <name type="common">Sword bean</name>
    <name type="synonym">Dolichos gladiatus</name>
    <dbReference type="NCBI Taxonomy" id="3824"/>
    <lineage>
        <taxon>Eukaryota</taxon>
        <taxon>Viridiplantae</taxon>
        <taxon>Streptophyta</taxon>
        <taxon>Embryophyta</taxon>
        <taxon>Tracheophyta</taxon>
        <taxon>Spermatophyta</taxon>
        <taxon>Magnoliopsida</taxon>
        <taxon>eudicotyledons</taxon>
        <taxon>Gunneridae</taxon>
        <taxon>Pentapetalae</taxon>
        <taxon>rosids</taxon>
        <taxon>fabids</taxon>
        <taxon>Fabales</taxon>
        <taxon>Fabaceae</taxon>
        <taxon>Papilionoideae</taxon>
        <taxon>50 kb inversion clade</taxon>
        <taxon>NPAAA clade</taxon>
        <taxon>indigoferoid/millettioid clade</taxon>
        <taxon>Phaseoleae</taxon>
        <taxon>Canavalia</taxon>
    </lineage>
</organism>
<dbReference type="AlphaFoldDB" id="A0AAN9LN28"/>
<keyword evidence="2" id="KW-1185">Reference proteome</keyword>
<comment type="caution">
    <text evidence="1">The sequence shown here is derived from an EMBL/GenBank/DDBJ whole genome shotgun (WGS) entry which is preliminary data.</text>
</comment>
<gene>
    <name evidence="1" type="ORF">VNO77_17698</name>
</gene>
<dbReference type="EMBL" id="JAYMYQ010000004">
    <property type="protein sequence ID" value="KAK7337138.1"/>
    <property type="molecule type" value="Genomic_DNA"/>
</dbReference>
<dbReference type="Proteomes" id="UP001367508">
    <property type="component" value="Unassembled WGS sequence"/>
</dbReference>
<accession>A0AAN9LN28</accession>
<evidence type="ECO:0000313" key="2">
    <source>
        <dbReference type="Proteomes" id="UP001367508"/>
    </source>
</evidence>
<reference evidence="1 2" key="1">
    <citation type="submission" date="2024-01" db="EMBL/GenBank/DDBJ databases">
        <title>The genomes of 5 underutilized Papilionoideae crops provide insights into root nodulation and disease resistanc.</title>
        <authorList>
            <person name="Jiang F."/>
        </authorList>
    </citation>
    <scope>NUCLEOTIDE SEQUENCE [LARGE SCALE GENOMIC DNA]</scope>
    <source>
        <strain evidence="1">LVBAO_FW01</strain>
        <tissue evidence="1">Leaves</tissue>
    </source>
</reference>
<evidence type="ECO:0000313" key="1">
    <source>
        <dbReference type="EMBL" id="KAK7337138.1"/>
    </source>
</evidence>
<sequence length="92" mass="10125">MSSGRNTNWSPETALHSLIHLQASQEVIGSGQSMVLPRLEAMSHKSGVQYRNCFSLLQKSLACQADVNKKKSLNLISHHGKVKPKLTAQTIK</sequence>
<protein>
    <submittedName>
        <fullName evidence="1">Uncharacterized protein</fullName>
    </submittedName>
</protein>
<name>A0AAN9LN28_CANGL</name>
<proteinExistence type="predicted"/>